<evidence type="ECO:0000256" key="1">
    <source>
        <dbReference type="SAM" id="SignalP"/>
    </source>
</evidence>
<feature type="chain" id="PRO_5007858173" description="Secreted protein" evidence="1">
    <location>
        <begin position="19"/>
        <end position="62"/>
    </location>
</feature>
<dbReference type="AlphaFoldDB" id="A0A165GKI8"/>
<keyword evidence="1" id="KW-0732">Signal</keyword>
<organism evidence="2 3">
    <name type="scientific">Laetiporus sulphureus 93-53</name>
    <dbReference type="NCBI Taxonomy" id="1314785"/>
    <lineage>
        <taxon>Eukaryota</taxon>
        <taxon>Fungi</taxon>
        <taxon>Dikarya</taxon>
        <taxon>Basidiomycota</taxon>
        <taxon>Agaricomycotina</taxon>
        <taxon>Agaricomycetes</taxon>
        <taxon>Polyporales</taxon>
        <taxon>Laetiporus</taxon>
    </lineage>
</organism>
<evidence type="ECO:0000313" key="3">
    <source>
        <dbReference type="Proteomes" id="UP000076871"/>
    </source>
</evidence>
<dbReference type="GeneID" id="63825116"/>
<name>A0A165GKI8_9APHY</name>
<evidence type="ECO:0000313" key="2">
    <source>
        <dbReference type="EMBL" id="KZT10479.1"/>
    </source>
</evidence>
<keyword evidence="3" id="KW-1185">Reference proteome</keyword>
<dbReference type="RefSeq" id="XP_040768219.1">
    <property type="nucleotide sequence ID" value="XM_040908087.1"/>
</dbReference>
<evidence type="ECO:0008006" key="4">
    <source>
        <dbReference type="Google" id="ProtNLM"/>
    </source>
</evidence>
<proteinExistence type="predicted"/>
<accession>A0A165GKI8</accession>
<dbReference type="Proteomes" id="UP000076871">
    <property type="component" value="Unassembled WGS sequence"/>
</dbReference>
<protein>
    <recommendedName>
        <fullName evidence="4">Secreted protein</fullName>
    </recommendedName>
</protein>
<reference evidence="2 3" key="1">
    <citation type="journal article" date="2016" name="Mol. Biol. Evol.">
        <title>Comparative Genomics of Early-Diverging Mushroom-Forming Fungi Provides Insights into the Origins of Lignocellulose Decay Capabilities.</title>
        <authorList>
            <person name="Nagy L.G."/>
            <person name="Riley R."/>
            <person name="Tritt A."/>
            <person name="Adam C."/>
            <person name="Daum C."/>
            <person name="Floudas D."/>
            <person name="Sun H."/>
            <person name="Yadav J.S."/>
            <person name="Pangilinan J."/>
            <person name="Larsson K.H."/>
            <person name="Matsuura K."/>
            <person name="Barry K."/>
            <person name="Labutti K."/>
            <person name="Kuo R."/>
            <person name="Ohm R.A."/>
            <person name="Bhattacharya S.S."/>
            <person name="Shirouzu T."/>
            <person name="Yoshinaga Y."/>
            <person name="Martin F.M."/>
            <person name="Grigoriev I.V."/>
            <person name="Hibbett D.S."/>
        </authorList>
    </citation>
    <scope>NUCLEOTIDE SEQUENCE [LARGE SCALE GENOMIC DNA]</scope>
    <source>
        <strain evidence="2 3">93-53</strain>
    </source>
</reference>
<gene>
    <name evidence="2" type="ORF">LAESUDRAFT_721845</name>
</gene>
<feature type="signal peptide" evidence="1">
    <location>
        <begin position="1"/>
        <end position="18"/>
    </location>
</feature>
<dbReference type="EMBL" id="KV427609">
    <property type="protein sequence ID" value="KZT10479.1"/>
    <property type="molecule type" value="Genomic_DNA"/>
</dbReference>
<sequence length="62" mass="6411">MNVSVITAFCMFVAFATASSIPTGDIVVNPGDMHLIESGDLAGRDINPGCQNCCGKRGCVCC</sequence>
<dbReference type="InParanoid" id="A0A165GKI8"/>